<dbReference type="Proteomes" id="UP000823914">
    <property type="component" value="Unassembled WGS sequence"/>
</dbReference>
<dbReference type="EMBL" id="JAHLFV010000008">
    <property type="protein sequence ID" value="MBU3849009.1"/>
    <property type="molecule type" value="Genomic_DNA"/>
</dbReference>
<name>A0A9E2KZI5_9SPIR</name>
<dbReference type="Pfam" id="PF04230">
    <property type="entry name" value="PS_pyruv_trans"/>
    <property type="match status" value="1"/>
</dbReference>
<protein>
    <submittedName>
        <fullName evidence="2">Polysaccharide pyruvyl transferase family protein</fullName>
    </submittedName>
</protein>
<reference evidence="2" key="2">
    <citation type="submission" date="2021-04" db="EMBL/GenBank/DDBJ databases">
        <authorList>
            <person name="Gilroy R."/>
        </authorList>
    </citation>
    <scope>NUCLEOTIDE SEQUENCE</scope>
    <source>
        <strain evidence="2">Gambia15-2214</strain>
    </source>
</reference>
<gene>
    <name evidence="2" type="ORF">IAA16_00410</name>
</gene>
<reference evidence="2" key="1">
    <citation type="journal article" date="2021" name="PeerJ">
        <title>Extensive microbial diversity within the chicken gut microbiome revealed by metagenomics and culture.</title>
        <authorList>
            <person name="Gilroy R."/>
            <person name="Ravi A."/>
            <person name="Getino M."/>
            <person name="Pursley I."/>
            <person name="Horton D.L."/>
            <person name="Alikhan N.F."/>
            <person name="Baker D."/>
            <person name="Gharbi K."/>
            <person name="Hall N."/>
            <person name="Watson M."/>
            <person name="Adriaenssens E.M."/>
            <person name="Foster-Nyarko E."/>
            <person name="Jarju S."/>
            <person name="Secka A."/>
            <person name="Antonio M."/>
            <person name="Oren A."/>
            <person name="Chaudhuri R.R."/>
            <person name="La Ragione R."/>
            <person name="Hildebrand F."/>
            <person name="Pallen M.J."/>
        </authorList>
    </citation>
    <scope>NUCLEOTIDE SEQUENCE</scope>
    <source>
        <strain evidence="2">Gambia15-2214</strain>
    </source>
</reference>
<dbReference type="AlphaFoldDB" id="A0A9E2KZI5"/>
<accession>A0A9E2KZI5</accession>
<feature type="domain" description="Polysaccharide pyruvyl transferase" evidence="1">
    <location>
        <begin position="7"/>
        <end position="45"/>
    </location>
</feature>
<keyword evidence="2" id="KW-0808">Transferase</keyword>
<comment type="caution">
    <text evidence="2">The sequence shown here is derived from an EMBL/GenBank/DDBJ whole genome shotgun (WGS) entry which is preliminary data.</text>
</comment>
<proteinExistence type="predicted"/>
<organism evidence="2 3">
    <name type="scientific">Candidatus Treponema excrementipullorum</name>
    <dbReference type="NCBI Taxonomy" id="2838768"/>
    <lineage>
        <taxon>Bacteria</taxon>
        <taxon>Pseudomonadati</taxon>
        <taxon>Spirochaetota</taxon>
        <taxon>Spirochaetia</taxon>
        <taxon>Spirochaetales</taxon>
        <taxon>Treponemataceae</taxon>
        <taxon>Treponema</taxon>
    </lineage>
</organism>
<evidence type="ECO:0000313" key="2">
    <source>
        <dbReference type="EMBL" id="MBU3849009.1"/>
    </source>
</evidence>
<evidence type="ECO:0000313" key="3">
    <source>
        <dbReference type="Proteomes" id="UP000823914"/>
    </source>
</evidence>
<sequence length="106" mass="12146">MEACEKTYASIPKWLCFVDNAQYVITNSFHCCVFCILFRKQFGVIELTGISSRMNCRLHSLFEMTGCGAQYIKDGDFSVLDEGRCSKDLLRTMCNVLHTILEDKNE</sequence>
<dbReference type="GO" id="GO:0016740">
    <property type="term" value="F:transferase activity"/>
    <property type="evidence" value="ECO:0007669"/>
    <property type="project" value="UniProtKB-KW"/>
</dbReference>
<evidence type="ECO:0000259" key="1">
    <source>
        <dbReference type="Pfam" id="PF04230"/>
    </source>
</evidence>
<dbReference type="InterPro" id="IPR007345">
    <property type="entry name" value="Polysacch_pyruvyl_Trfase"/>
</dbReference>